<dbReference type="GO" id="GO:0005524">
    <property type="term" value="F:ATP binding"/>
    <property type="evidence" value="ECO:0007669"/>
    <property type="project" value="UniProtKB-KW"/>
</dbReference>
<organism evidence="4 5">
    <name type="scientific">Legionella drancourtii LLAP12</name>
    <dbReference type="NCBI Taxonomy" id="658187"/>
    <lineage>
        <taxon>Bacteria</taxon>
        <taxon>Pseudomonadati</taxon>
        <taxon>Pseudomonadota</taxon>
        <taxon>Gammaproteobacteria</taxon>
        <taxon>Legionellales</taxon>
        <taxon>Legionellaceae</taxon>
        <taxon>Legionella</taxon>
    </lineage>
</organism>
<dbReference type="InterPro" id="IPR003593">
    <property type="entry name" value="AAA+_ATPase"/>
</dbReference>
<dbReference type="Proteomes" id="UP000002770">
    <property type="component" value="Unassembled WGS sequence"/>
</dbReference>
<dbReference type="EMBL" id="JH413793">
    <property type="protein sequence ID" value="EHL32879.1"/>
    <property type="molecule type" value="Genomic_DNA"/>
</dbReference>
<keyword evidence="5" id="KW-1185">Reference proteome</keyword>
<proteinExistence type="predicted"/>
<dbReference type="PROSITE" id="PS50893">
    <property type="entry name" value="ABC_TRANSPORTER_2"/>
    <property type="match status" value="1"/>
</dbReference>
<evidence type="ECO:0000256" key="1">
    <source>
        <dbReference type="ARBA" id="ARBA00022741"/>
    </source>
</evidence>
<dbReference type="InterPro" id="IPR017871">
    <property type="entry name" value="ABC_transporter-like_CS"/>
</dbReference>
<keyword evidence="1" id="KW-0547">Nucleotide-binding</keyword>
<dbReference type="PANTHER" id="PTHR43038:SF3">
    <property type="entry name" value="ABC TRANSPORTER G FAMILY MEMBER 20 ISOFORM X1"/>
    <property type="match status" value="1"/>
</dbReference>
<evidence type="ECO:0000313" key="5">
    <source>
        <dbReference type="Proteomes" id="UP000002770"/>
    </source>
</evidence>
<evidence type="ECO:0000313" key="4">
    <source>
        <dbReference type="EMBL" id="EHL32879.1"/>
    </source>
</evidence>
<evidence type="ECO:0000259" key="3">
    <source>
        <dbReference type="PROSITE" id="PS50893"/>
    </source>
</evidence>
<protein>
    <recommendedName>
        <fullName evidence="3">ABC transporter domain-containing protein</fullName>
    </recommendedName>
</protein>
<sequence>MDNSNLIINVKNLSKNFKGNAAVVGVDLQVKPGEIYGFLGPNGSGKTTTIRMLCGLLTPDSGSGTCLGYNILTQSKTIRKHVGYIPQFFSLYKQLTVYENILFMAELYGVLERERATKQIMTNLGLSARKNHLAGGLSGGWKQRLALACALIHQPFLLLLDEPTASVDAESRMDFWEIMRDLSAEGMTILLSSHNMDEIERCHRISYISDGHLLLSGNIKEIIHNINLLTWKVQGKNILLLAKQLEATSGIEQVIILRDSLHVSGKDHEVLNKAIEPYQSNPHFTWKIIEPFLDDVFVWMTKNQSRTN</sequence>
<dbReference type="InterPro" id="IPR027417">
    <property type="entry name" value="P-loop_NTPase"/>
</dbReference>
<reference evidence="4 5" key="1">
    <citation type="journal article" date="2011" name="BMC Genomics">
        <title>Insight into cross-talk between intra-amoebal pathogens.</title>
        <authorList>
            <person name="Gimenez G."/>
            <person name="Bertelli C."/>
            <person name="Moliner C."/>
            <person name="Robert C."/>
            <person name="Raoult D."/>
            <person name="Fournier P.E."/>
            <person name="Greub G."/>
        </authorList>
    </citation>
    <scope>NUCLEOTIDE SEQUENCE [LARGE SCALE GENOMIC DNA]</scope>
    <source>
        <strain evidence="4 5">LLAP12</strain>
    </source>
</reference>
<feature type="domain" description="ABC transporter" evidence="3">
    <location>
        <begin position="8"/>
        <end position="235"/>
    </location>
</feature>
<dbReference type="RefSeq" id="WP_006869108.1">
    <property type="nucleotide sequence ID" value="NZ_JH413793.1"/>
</dbReference>
<dbReference type="CDD" id="cd03230">
    <property type="entry name" value="ABC_DR_subfamily_A"/>
    <property type="match status" value="1"/>
</dbReference>
<accession>G9EIW1</accession>
<dbReference type="PANTHER" id="PTHR43038">
    <property type="entry name" value="ATP-BINDING CASSETTE, SUB-FAMILY H, MEMBER 1"/>
    <property type="match status" value="1"/>
</dbReference>
<dbReference type="InParanoid" id="G9EIW1"/>
<dbReference type="Pfam" id="PF00005">
    <property type="entry name" value="ABC_tran"/>
    <property type="match status" value="1"/>
</dbReference>
<name>G9EIW1_9GAMM</name>
<keyword evidence="2" id="KW-0067">ATP-binding</keyword>
<dbReference type="PROSITE" id="PS00211">
    <property type="entry name" value="ABC_TRANSPORTER_1"/>
    <property type="match status" value="1"/>
</dbReference>
<dbReference type="HOGENOM" id="CLU_000604_1_2_6"/>
<gene>
    <name evidence="4" type="ORF">LDG_5117</name>
</gene>
<dbReference type="SUPFAM" id="SSF52540">
    <property type="entry name" value="P-loop containing nucleoside triphosphate hydrolases"/>
    <property type="match status" value="1"/>
</dbReference>
<dbReference type="InterPro" id="IPR003439">
    <property type="entry name" value="ABC_transporter-like_ATP-bd"/>
</dbReference>
<dbReference type="GO" id="GO:0016887">
    <property type="term" value="F:ATP hydrolysis activity"/>
    <property type="evidence" value="ECO:0007669"/>
    <property type="project" value="InterPro"/>
</dbReference>
<dbReference type="Gene3D" id="3.40.50.300">
    <property type="entry name" value="P-loop containing nucleotide triphosphate hydrolases"/>
    <property type="match status" value="1"/>
</dbReference>
<dbReference type="OrthoDB" id="9805029at2"/>
<evidence type="ECO:0000256" key="2">
    <source>
        <dbReference type="ARBA" id="ARBA00022840"/>
    </source>
</evidence>
<dbReference type="eggNOG" id="COG1131">
    <property type="taxonomic scope" value="Bacteria"/>
</dbReference>
<dbReference type="SMART" id="SM00382">
    <property type="entry name" value="AAA"/>
    <property type="match status" value="1"/>
</dbReference>
<dbReference type="AlphaFoldDB" id="G9EIW1"/>
<dbReference type="STRING" id="658187.LDG_5117"/>